<dbReference type="NCBIfam" id="TIGR00447">
    <property type="entry name" value="pth"/>
    <property type="match status" value="1"/>
</dbReference>
<evidence type="ECO:0000256" key="7">
    <source>
        <dbReference type="HAMAP-Rule" id="MF_00083"/>
    </source>
</evidence>
<proteinExistence type="inferred from homology"/>
<evidence type="ECO:0000313" key="10">
    <source>
        <dbReference type="EMBL" id="MBI3128859.1"/>
    </source>
</evidence>
<evidence type="ECO:0000256" key="8">
    <source>
        <dbReference type="RuleBase" id="RU000673"/>
    </source>
</evidence>
<name>A0A932MN07_UNCTE</name>
<comment type="catalytic activity">
    <reaction evidence="7 8">
        <text>an N-acyl-L-alpha-aminoacyl-tRNA + H2O = an N-acyl-L-amino acid + a tRNA + H(+)</text>
        <dbReference type="Rhea" id="RHEA:54448"/>
        <dbReference type="Rhea" id="RHEA-COMP:10123"/>
        <dbReference type="Rhea" id="RHEA-COMP:13883"/>
        <dbReference type="ChEBI" id="CHEBI:15377"/>
        <dbReference type="ChEBI" id="CHEBI:15378"/>
        <dbReference type="ChEBI" id="CHEBI:59874"/>
        <dbReference type="ChEBI" id="CHEBI:78442"/>
        <dbReference type="ChEBI" id="CHEBI:138191"/>
        <dbReference type="EC" id="3.1.1.29"/>
    </reaction>
</comment>
<dbReference type="InterPro" id="IPR018171">
    <property type="entry name" value="Pept_tRNA_hydro_CS"/>
</dbReference>
<feature type="binding site" evidence="7">
    <location>
        <position position="115"/>
    </location>
    <ligand>
        <name>tRNA</name>
        <dbReference type="ChEBI" id="CHEBI:17843"/>
    </ligand>
</feature>
<evidence type="ECO:0000256" key="4">
    <source>
        <dbReference type="ARBA" id="ARBA00022884"/>
    </source>
</evidence>
<feature type="binding site" evidence="7">
    <location>
        <position position="69"/>
    </location>
    <ligand>
        <name>tRNA</name>
        <dbReference type="ChEBI" id="CHEBI:17843"/>
    </ligand>
</feature>
<dbReference type="CDD" id="cd00462">
    <property type="entry name" value="PTH"/>
    <property type="match status" value="1"/>
</dbReference>
<dbReference type="PROSITE" id="PS01195">
    <property type="entry name" value="PEPT_TRNA_HYDROL_1"/>
    <property type="match status" value="1"/>
</dbReference>
<dbReference type="PROSITE" id="PS01196">
    <property type="entry name" value="PEPT_TRNA_HYDROL_2"/>
    <property type="match status" value="1"/>
</dbReference>
<dbReference type="HAMAP" id="MF_00083">
    <property type="entry name" value="Pept_tRNA_hydro_bact"/>
    <property type="match status" value="1"/>
</dbReference>
<keyword evidence="2 7" id="KW-0820">tRNA-binding</keyword>
<dbReference type="SUPFAM" id="SSF53178">
    <property type="entry name" value="Peptidyl-tRNA hydrolase-like"/>
    <property type="match status" value="1"/>
</dbReference>
<evidence type="ECO:0000256" key="6">
    <source>
        <dbReference type="ARBA" id="ARBA00050038"/>
    </source>
</evidence>
<feature type="active site" description="Proton acceptor" evidence="7">
    <location>
        <position position="22"/>
    </location>
</feature>
<dbReference type="Pfam" id="PF01195">
    <property type="entry name" value="Pept_tRNA_hydro"/>
    <property type="match status" value="1"/>
</dbReference>
<feature type="binding site" evidence="7">
    <location>
        <position position="67"/>
    </location>
    <ligand>
        <name>tRNA</name>
        <dbReference type="ChEBI" id="CHEBI:17843"/>
    </ligand>
</feature>
<dbReference type="GO" id="GO:0072344">
    <property type="term" value="P:rescue of stalled ribosome"/>
    <property type="evidence" value="ECO:0007669"/>
    <property type="project" value="UniProtKB-UniRule"/>
</dbReference>
<dbReference type="PANTHER" id="PTHR17224:SF1">
    <property type="entry name" value="PEPTIDYL-TRNA HYDROLASE"/>
    <property type="match status" value="1"/>
</dbReference>
<accession>A0A932MN07</accession>
<comment type="subunit">
    <text evidence="7">Monomer.</text>
</comment>
<dbReference type="GO" id="GO:0004045">
    <property type="term" value="F:peptidyl-tRNA hydrolase activity"/>
    <property type="evidence" value="ECO:0007669"/>
    <property type="project" value="UniProtKB-UniRule"/>
</dbReference>
<keyword evidence="3 7" id="KW-0378">Hydrolase</keyword>
<protein>
    <recommendedName>
        <fullName evidence="6 7">Peptidyl-tRNA hydrolase</fullName>
        <shortName evidence="7">Pth</shortName>
        <ecNumber evidence="1 7">3.1.1.29</ecNumber>
    </recommendedName>
</protein>
<sequence length="185" mass="19847">MASPLVLVGLGNPGPEYALTRHNVGFWALDRISEAHRIPIRTPRHHSLMGAGSIGGQRVVLAKPQTYMNLSGKAVRALLRAEGLGPESLIVLHDDMDIFLGRVKFNTTGGDGGHNGIRSIIEALGSREFRRLRIGLGRPPVAMGDRSDWLLSPFGASELEAVEESVTLAAERAVALVREEARGGA</sequence>
<comment type="similarity">
    <text evidence="5 7 9">Belongs to the PTH family.</text>
</comment>
<dbReference type="EC" id="3.1.1.29" evidence="1 7"/>
<dbReference type="InterPro" id="IPR036416">
    <property type="entry name" value="Pept_tRNA_hydro_sf"/>
</dbReference>
<comment type="caution">
    <text evidence="10">The sequence shown here is derived from an EMBL/GenBank/DDBJ whole genome shotgun (WGS) entry which is preliminary data.</text>
</comment>
<evidence type="ECO:0000256" key="3">
    <source>
        <dbReference type="ARBA" id="ARBA00022801"/>
    </source>
</evidence>
<evidence type="ECO:0000313" key="11">
    <source>
        <dbReference type="Proteomes" id="UP000782312"/>
    </source>
</evidence>
<dbReference type="PANTHER" id="PTHR17224">
    <property type="entry name" value="PEPTIDYL-TRNA HYDROLASE"/>
    <property type="match status" value="1"/>
</dbReference>
<gene>
    <name evidence="7" type="primary">pth</name>
    <name evidence="10" type="ORF">HYZ11_14735</name>
</gene>
<dbReference type="GO" id="GO:0006515">
    <property type="term" value="P:protein quality control for misfolded or incompletely synthesized proteins"/>
    <property type="evidence" value="ECO:0007669"/>
    <property type="project" value="UniProtKB-UniRule"/>
</dbReference>
<evidence type="ECO:0000256" key="9">
    <source>
        <dbReference type="RuleBase" id="RU004320"/>
    </source>
</evidence>
<reference evidence="10" key="1">
    <citation type="submission" date="2020-07" db="EMBL/GenBank/DDBJ databases">
        <title>Huge and variable diversity of episymbiotic CPR bacteria and DPANN archaea in groundwater ecosystems.</title>
        <authorList>
            <person name="He C.Y."/>
            <person name="Keren R."/>
            <person name="Whittaker M."/>
            <person name="Farag I.F."/>
            <person name="Doudna J."/>
            <person name="Cate J.H.D."/>
            <person name="Banfield J.F."/>
        </authorList>
    </citation>
    <scope>NUCLEOTIDE SEQUENCE</scope>
    <source>
        <strain evidence="10">NC_groundwater_763_Ag_S-0.2um_68_21</strain>
    </source>
</reference>
<comment type="function">
    <text evidence="7">Hydrolyzes ribosome-free peptidyl-tRNAs (with 1 or more amino acids incorporated), which drop off the ribosome during protein synthesis, or as a result of ribosome stalling.</text>
</comment>
<dbReference type="AlphaFoldDB" id="A0A932MN07"/>
<dbReference type="Proteomes" id="UP000782312">
    <property type="component" value="Unassembled WGS sequence"/>
</dbReference>
<comment type="function">
    <text evidence="7">Catalyzes the release of premature peptidyl moieties from peptidyl-tRNA molecules trapped in stalled 50S ribosomal subunits, and thus maintains levels of free tRNAs and 50S ribosomes.</text>
</comment>
<evidence type="ECO:0000256" key="5">
    <source>
        <dbReference type="ARBA" id="ARBA00038063"/>
    </source>
</evidence>
<dbReference type="Gene3D" id="3.40.50.1470">
    <property type="entry name" value="Peptidyl-tRNA hydrolase"/>
    <property type="match status" value="1"/>
</dbReference>
<dbReference type="InterPro" id="IPR001328">
    <property type="entry name" value="Pept_tRNA_hydro"/>
</dbReference>
<dbReference type="GO" id="GO:0005737">
    <property type="term" value="C:cytoplasm"/>
    <property type="evidence" value="ECO:0007669"/>
    <property type="project" value="UniProtKB-SubCell"/>
</dbReference>
<evidence type="ECO:0000256" key="1">
    <source>
        <dbReference type="ARBA" id="ARBA00013260"/>
    </source>
</evidence>
<keyword evidence="4 7" id="KW-0694">RNA-binding</keyword>
<dbReference type="EMBL" id="JACPUR010000035">
    <property type="protein sequence ID" value="MBI3128859.1"/>
    <property type="molecule type" value="Genomic_DNA"/>
</dbReference>
<organism evidence="10 11">
    <name type="scientific">Tectimicrobiota bacterium</name>
    <dbReference type="NCBI Taxonomy" id="2528274"/>
    <lineage>
        <taxon>Bacteria</taxon>
        <taxon>Pseudomonadati</taxon>
        <taxon>Nitrospinota/Tectimicrobiota group</taxon>
        <taxon>Candidatus Tectimicrobiota</taxon>
    </lineage>
</organism>
<feature type="site" description="Stabilizes the basic form of H active site to accept a proton" evidence="7">
    <location>
        <position position="94"/>
    </location>
</feature>
<feature type="site" description="Discriminates between blocked and unblocked aminoacyl-tRNA" evidence="7">
    <location>
        <position position="12"/>
    </location>
</feature>
<comment type="subcellular location">
    <subcellularLocation>
        <location evidence="7">Cytoplasm</location>
    </subcellularLocation>
</comment>
<dbReference type="FunFam" id="3.40.50.1470:FF:000001">
    <property type="entry name" value="Peptidyl-tRNA hydrolase"/>
    <property type="match status" value="1"/>
</dbReference>
<feature type="binding site" evidence="7">
    <location>
        <position position="17"/>
    </location>
    <ligand>
        <name>tRNA</name>
        <dbReference type="ChEBI" id="CHEBI:17843"/>
    </ligand>
</feature>
<keyword evidence="7" id="KW-0963">Cytoplasm</keyword>
<dbReference type="GO" id="GO:0000049">
    <property type="term" value="F:tRNA binding"/>
    <property type="evidence" value="ECO:0007669"/>
    <property type="project" value="UniProtKB-UniRule"/>
</dbReference>
<evidence type="ECO:0000256" key="2">
    <source>
        <dbReference type="ARBA" id="ARBA00022555"/>
    </source>
</evidence>